<name>A0A2H3J0C6_WOLCO</name>
<keyword evidence="2" id="KW-1133">Transmembrane helix</keyword>
<dbReference type="EMBL" id="KB467854">
    <property type="protein sequence ID" value="PCH35700.1"/>
    <property type="molecule type" value="Genomic_DNA"/>
</dbReference>
<accession>A0A2H3J0C6</accession>
<feature type="compositionally biased region" description="Polar residues" evidence="1">
    <location>
        <begin position="1"/>
        <end position="13"/>
    </location>
</feature>
<reference evidence="3 4" key="1">
    <citation type="journal article" date="2012" name="Science">
        <title>The Paleozoic origin of enzymatic lignin decomposition reconstructed from 31 fungal genomes.</title>
        <authorList>
            <person name="Floudas D."/>
            <person name="Binder M."/>
            <person name="Riley R."/>
            <person name="Barry K."/>
            <person name="Blanchette R.A."/>
            <person name="Henrissat B."/>
            <person name="Martinez A.T."/>
            <person name="Otillar R."/>
            <person name="Spatafora J.W."/>
            <person name="Yadav J.S."/>
            <person name="Aerts A."/>
            <person name="Benoit I."/>
            <person name="Boyd A."/>
            <person name="Carlson A."/>
            <person name="Copeland A."/>
            <person name="Coutinho P.M."/>
            <person name="de Vries R.P."/>
            <person name="Ferreira P."/>
            <person name="Findley K."/>
            <person name="Foster B."/>
            <person name="Gaskell J."/>
            <person name="Glotzer D."/>
            <person name="Gorecki P."/>
            <person name="Heitman J."/>
            <person name="Hesse C."/>
            <person name="Hori C."/>
            <person name="Igarashi K."/>
            <person name="Jurgens J.A."/>
            <person name="Kallen N."/>
            <person name="Kersten P."/>
            <person name="Kohler A."/>
            <person name="Kuees U."/>
            <person name="Kumar T.K.A."/>
            <person name="Kuo A."/>
            <person name="LaButti K."/>
            <person name="Larrondo L.F."/>
            <person name="Lindquist E."/>
            <person name="Ling A."/>
            <person name="Lombard V."/>
            <person name="Lucas S."/>
            <person name="Lundell T."/>
            <person name="Martin R."/>
            <person name="McLaughlin D.J."/>
            <person name="Morgenstern I."/>
            <person name="Morin E."/>
            <person name="Murat C."/>
            <person name="Nagy L.G."/>
            <person name="Nolan M."/>
            <person name="Ohm R.A."/>
            <person name="Patyshakuliyeva A."/>
            <person name="Rokas A."/>
            <person name="Ruiz-Duenas F.J."/>
            <person name="Sabat G."/>
            <person name="Salamov A."/>
            <person name="Samejima M."/>
            <person name="Schmutz J."/>
            <person name="Slot J.C."/>
            <person name="St John F."/>
            <person name="Stenlid J."/>
            <person name="Sun H."/>
            <person name="Sun S."/>
            <person name="Syed K."/>
            <person name="Tsang A."/>
            <person name="Wiebenga A."/>
            <person name="Young D."/>
            <person name="Pisabarro A."/>
            <person name="Eastwood D.C."/>
            <person name="Martin F."/>
            <person name="Cullen D."/>
            <person name="Grigoriev I.V."/>
            <person name="Hibbett D.S."/>
        </authorList>
    </citation>
    <scope>NUCLEOTIDE SEQUENCE [LARGE SCALE GENOMIC DNA]</scope>
    <source>
        <strain evidence="3 4">MD-104</strain>
    </source>
</reference>
<dbReference type="OrthoDB" id="5570013at2759"/>
<evidence type="ECO:0000256" key="2">
    <source>
        <dbReference type="SAM" id="Phobius"/>
    </source>
</evidence>
<dbReference type="OMA" id="SDWPYHA"/>
<dbReference type="Proteomes" id="UP000218811">
    <property type="component" value="Unassembled WGS sequence"/>
</dbReference>
<evidence type="ECO:0000256" key="1">
    <source>
        <dbReference type="SAM" id="MobiDB-lite"/>
    </source>
</evidence>
<feature type="region of interest" description="Disordered" evidence="1">
    <location>
        <begin position="1"/>
        <end position="25"/>
    </location>
</feature>
<dbReference type="STRING" id="742152.A0A2H3J0C6"/>
<protein>
    <submittedName>
        <fullName evidence="3">Uncharacterized protein</fullName>
    </submittedName>
</protein>
<sequence length="477" mass="52274">MASPPQYQAVSTTEAKDFESSPVPRLSPFPGYQATYRVETPLLATESGTPARSCRRRRIVRCLHATVLSLIFITLVPAFIHDIQRFARAFHNLIGGEHAPMQVPAQGVDVPPYCVQEAEWTFDPNTHRQLHGFRHVADASFALPTSSDLLFFTAHGSGALAHGNIQIVASDNIDPETVQVDVSAYYNDVDDLVELTKVCLLQPEEGHNGVGIYAPVHWSDRHNRRRVMFEIIVQIPSHSSIKKLDTMLPLFAHFIDNLKDHVFFDTISLHTSNMPIQVKALAATLASATTSNSPIEGSFNTSEALVLRTSNSPVRIHAGLLNNEDNYGSHTSLDLKTSNGPVTANISLYSTSGSNTGGVFDVGIYTSNSPMHIAFLDAPVDHLLTMRAHTTNGPVLAALHETYEGTFSLRSSAFFRPTIQVDRSVEDPAGKGRQRVVDVRTLGRGFADGRVLWTPSERQNVGSVEVSTSNMGLDLRL</sequence>
<feature type="transmembrane region" description="Helical" evidence="2">
    <location>
        <begin position="62"/>
        <end position="80"/>
    </location>
</feature>
<keyword evidence="2" id="KW-0472">Membrane</keyword>
<evidence type="ECO:0000313" key="4">
    <source>
        <dbReference type="Proteomes" id="UP000218811"/>
    </source>
</evidence>
<keyword evidence="2" id="KW-0812">Transmembrane</keyword>
<proteinExistence type="predicted"/>
<dbReference type="AlphaFoldDB" id="A0A2H3J0C6"/>
<gene>
    <name evidence="3" type="ORF">WOLCODRAFT_140032</name>
</gene>
<organism evidence="3 4">
    <name type="scientific">Wolfiporia cocos (strain MD-104)</name>
    <name type="common">Brown rot fungus</name>
    <dbReference type="NCBI Taxonomy" id="742152"/>
    <lineage>
        <taxon>Eukaryota</taxon>
        <taxon>Fungi</taxon>
        <taxon>Dikarya</taxon>
        <taxon>Basidiomycota</taxon>
        <taxon>Agaricomycotina</taxon>
        <taxon>Agaricomycetes</taxon>
        <taxon>Polyporales</taxon>
        <taxon>Phaeolaceae</taxon>
        <taxon>Wolfiporia</taxon>
    </lineage>
</organism>
<evidence type="ECO:0000313" key="3">
    <source>
        <dbReference type="EMBL" id="PCH35700.1"/>
    </source>
</evidence>
<keyword evidence="4" id="KW-1185">Reference proteome</keyword>